<dbReference type="RefSeq" id="WP_094690267.1">
    <property type="nucleotide sequence ID" value="NZ_JACBYZ010000001.1"/>
</dbReference>
<dbReference type="PANTHER" id="PTHR42813:SF2">
    <property type="entry name" value="DEHYDROGENASE, ZINC-CONTAINING, PUTATIVE (AFU_ORTHOLOGUE AFUA_2G02810)-RELATED"/>
    <property type="match status" value="1"/>
</dbReference>
<dbReference type="SUPFAM" id="SSF51735">
    <property type="entry name" value="NAD(P)-binding Rossmann-fold domains"/>
    <property type="match status" value="1"/>
</dbReference>
<dbReference type="InterPro" id="IPR036291">
    <property type="entry name" value="NAD(P)-bd_dom_sf"/>
</dbReference>
<evidence type="ECO:0000256" key="1">
    <source>
        <dbReference type="ARBA" id="ARBA00001947"/>
    </source>
</evidence>
<comment type="caution">
    <text evidence="8">The sequence shown here is derived from an EMBL/GenBank/DDBJ whole genome shotgun (WGS) entry which is preliminary data.</text>
</comment>
<proteinExistence type="inferred from homology"/>
<feature type="domain" description="Alcohol dehydrogenase-like N-terminal" evidence="7">
    <location>
        <begin position="25"/>
        <end position="125"/>
    </location>
</feature>
<dbReference type="InterPro" id="IPR002328">
    <property type="entry name" value="ADH_Zn_CS"/>
</dbReference>
<keyword evidence="3 5" id="KW-0862">Zinc</keyword>
<evidence type="ECO:0000313" key="8">
    <source>
        <dbReference type="EMBL" id="OZG55207.1"/>
    </source>
</evidence>
<organism evidence="8 9">
    <name type="scientific">Aeriscardovia aeriphila</name>
    <dbReference type="NCBI Taxonomy" id="218139"/>
    <lineage>
        <taxon>Bacteria</taxon>
        <taxon>Bacillati</taxon>
        <taxon>Actinomycetota</taxon>
        <taxon>Actinomycetes</taxon>
        <taxon>Bifidobacteriales</taxon>
        <taxon>Bifidobacteriaceae</taxon>
        <taxon>Aeriscardovia</taxon>
    </lineage>
</organism>
<evidence type="ECO:0000256" key="3">
    <source>
        <dbReference type="ARBA" id="ARBA00022833"/>
    </source>
</evidence>
<dbReference type="InterPro" id="IPR013154">
    <property type="entry name" value="ADH-like_N"/>
</dbReference>
<feature type="domain" description="Alcohol dehydrogenase-like C-terminal" evidence="6">
    <location>
        <begin position="178"/>
        <end position="288"/>
    </location>
</feature>
<evidence type="ECO:0000256" key="2">
    <source>
        <dbReference type="ARBA" id="ARBA00022723"/>
    </source>
</evidence>
<comment type="similarity">
    <text evidence="5">Belongs to the zinc-containing alcohol dehydrogenase family.</text>
</comment>
<dbReference type="EMBL" id="MWWU01000004">
    <property type="protein sequence ID" value="OZG55207.1"/>
    <property type="molecule type" value="Genomic_DNA"/>
</dbReference>
<gene>
    <name evidence="8" type="ORF">AEAE_1185</name>
</gene>
<evidence type="ECO:0000259" key="7">
    <source>
        <dbReference type="Pfam" id="PF08240"/>
    </source>
</evidence>
<comment type="cofactor">
    <cofactor evidence="1 5">
        <name>Zn(2+)</name>
        <dbReference type="ChEBI" id="CHEBI:29105"/>
    </cofactor>
</comment>
<dbReference type="Pfam" id="PF08240">
    <property type="entry name" value="ADH_N"/>
    <property type="match status" value="1"/>
</dbReference>
<dbReference type="OrthoDB" id="241504at2"/>
<dbReference type="Proteomes" id="UP000228976">
    <property type="component" value="Unassembled WGS sequence"/>
</dbReference>
<dbReference type="InterPro" id="IPR011032">
    <property type="entry name" value="GroES-like_sf"/>
</dbReference>
<evidence type="ECO:0000259" key="6">
    <source>
        <dbReference type="Pfam" id="PF00107"/>
    </source>
</evidence>
<sequence length="345" mass="37057">MLQTFMYAPGDVRVEEAPVPHVNKPTDAVIRVVRACVCGSDLWPFRGIEKPYENGPVTMGHEYIGEIVELGTSVTGLKKGDFVVGSFATSDGTCPICQAGYPSDCVHRDFVGAAQAQYLRVSNAEGTLVRVGDGSTPDEDLFPSLLAASDVFGTGYYGAWAADVTPHTDTAVVVGDGAVGLEAVLSAKMLGAKHVIAMSRHEDRAAIAREFGADQIVAERGEEGIARIKQLTDGLGAQSVVEAVGTQQSMTQAIGSTRRGGSVGFVGVSHDQSIDGEMLFFSAVHVHGGPAPVRRWLPEFVDKIMHREINPGRVFTEELPLEKAAQAYRDMDERREIKVMLNPWA</sequence>
<keyword evidence="9" id="KW-1185">Reference proteome</keyword>
<dbReference type="PROSITE" id="PS00059">
    <property type="entry name" value="ADH_ZINC"/>
    <property type="match status" value="1"/>
</dbReference>
<evidence type="ECO:0000256" key="5">
    <source>
        <dbReference type="RuleBase" id="RU361277"/>
    </source>
</evidence>
<dbReference type="GO" id="GO:0008270">
    <property type="term" value="F:zinc ion binding"/>
    <property type="evidence" value="ECO:0007669"/>
    <property type="project" value="InterPro"/>
</dbReference>
<dbReference type="Gene3D" id="3.40.50.720">
    <property type="entry name" value="NAD(P)-binding Rossmann-like Domain"/>
    <property type="match status" value="1"/>
</dbReference>
<evidence type="ECO:0000313" key="9">
    <source>
        <dbReference type="Proteomes" id="UP000228976"/>
    </source>
</evidence>
<keyword evidence="2 5" id="KW-0479">Metal-binding</keyword>
<evidence type="ECO:0000256" key="4">
    <source>
        <dbReference type="ARBA" id="ARBA00023002"/>
    </source>
</evidence>
<dbReference type="PANTHER" id="PTHR42813">
    <property type="entry name" value="ZINC-TYPE ALCOHOL DEHYDROGENASE-LIKE"/>
    <property type="match status" value="1"/>
</dbReference>
<dbReference type="GO" id="GO:0016491">
    <property type="term" value="F:oxidoreductase activity"/>
    <property type="evidence" value="ECO:0007669"/>
    <property type="project" value="UniProtKB-KW"/>
</dbReference>
<name>A0A261F7T8_9BIFI</name>
<reference evidence="8 9" key="1">
    <citation type="journal article" date="2017" name="BMC Genomics">
        <title>Comparative genomic and phylogenomic analyses of the Bifidobacteriaceae family.</title>
        <authorList>
            <person name="Lugli G.A."/>
            <person name="Milani C."/>
            <person name="Turroni F."/>
            <person name="Duranti S."/>
            <person name="Mancabelli L."/>
            <person name="Mangifesta M."/>
            <person name="Ferrario C."/>
            <person name="Modesto M."/>
            <person name="Mattarelli P."/>
            <person name="Jiri K."/>
            <person name="van Sinderen D."/>
            <person name="Ventura M."/>
        </authorList>
    </citation>
    <scope>NUCLEOTIDE SEQUENCE [LARGE SCALE GENOMIC DNA]</scope>
    <source>
        <strain evidence="8 9">LMG 21773</strain>
    </source>
</reference>
<keyword evidence="4" id="KW-0560">Oxidoreductase</keyword>
<accession>A0A261F7T8</accession>
<dbReference type="AlphaFoldDB" id="A0A261F7T8"/>
<dbReference type="Gene3D" id="3.90.180.10">
    <property type="entry name" value="Medium-chain alcohol dehydrogenases, catalytic domain"/>
    <property type="match status" value="1"/>
</dbReference>
<dbReference type="SUPFAM" id="SSF50129">
    <property type="entry name" value="GroES-like"/>
    <property type="match status" value="1"/>
</dbReference>
<dbReference type="InterPro" id="IPR013149">
    <property type="entry name" value="ADH-like_C"/>
</dbReference>
<dbReference type="Pfam" id="PF00107">
    <property type="entry name" value="ADH_zinc_N"/>
    <property type="match status" value="1"/>
</dbReference>
<protein>
    <submittedName>
        <fullName evidence="8">IMP dehydrogenase</fullName>
    </submittedName>
</protein>